<dbReference type="AlphaFoldDB" id="A0A495J6Z5"/>
<proteinExistence type="predicted"/>
<reference evidence="2 3" key="1">
    <citation type="submission" date="2018-10" db="EMBL/GenBank/DDBJ databases">
        <title>Genomic Encyclopedia of Archaeal and Bacterial Type Strains, Phase II (KMG-II): from individual species to whole genera.</title>
        <authorList>
            <person name="Goeker M."/>
        </authorList>
    </citation>
    <scope>NUCLEOTIDE SEQUENCE [LARGE SCALE GENOMIC DNA]</scope>
    <source>
        <strain evidence="2 3">DSM 18602</strain>
    </source>
</reference>
<evidence type="ECO:0000313" key="2">
    <source>
        <dbReference type="EMBL" id="RKR84766.1"/>
    </source>
</evidence>
<gene>
    <name evidence="2" type="ORF">BDD43_5018</name>
</gene>
<dbReference type="PANTHER" id="PTHR37833">
    <property type="entry name" value="LIPOPROTEIN-RELATED"/>
    <property type="match status" value="1"/>
</dbReference>
<dbReference type="Pfam" id="PF07610">
    <property type="entry name" value="DUF1573"/>
    <property type="match status" value="1"/>
</dbReference>
<keyword evidence="1" id="KW-0732">Signal</keyword>
<comment type="caution">
    <text evidence="2">The sequence shown here is derived from an EMBL/GenBank/DDBJ whole genome shotgun (WGS) entry which is preliminary data.</text>
</comment>
<organism evidence="2 3">
    <name type="scientific">Mucilaginibacter gracilis</name>
    <dbReference type="NCBI Taxonomy" id="423350"/>
    <lineage>
        <taxon>Bacteria</taxon>
        <taxon>Pseudomonadati</taxon>
        <taxon>Bacteroidota</taxon>
        <taxon>Sphingobacteriia</taxon>
        <taxon>Sphingobacteriales</taxon>
        <taxon>Sphingobacteriaceae</taxon>
        <taxon>Mucilaginibacter</taxon>
    </lineage>
</organism>
<evidence type="ECO:0000313" key="3">
    <source>
        <dbReference type="Proteomes" id="UP000268007"/>
    </source>
</evidence>
<dbReference type="EMBL" id="RBKU01000001">
    <property type="protein sequence ID" value="RKR84766.1"/>
    <property type="molecule type" value="Genomic_DNA"/>
</dbReference>
<sequence>MKKIFLALITAGMLAACNNTSKQTTATNADSVAGKPTAAQIAMAPVITFESDSYDFGKIKEGDKVSHNFKFTNSGKSPLIISSAVASCGCTTPEWPKEPVKPGDSGVIKVTFNSAGKGGLQDKLITITANTIPAQNLAHLKGEVEVTKTK</sequence>
<feature type="chain" id="PRO_5019717396" evidence="1">
    <location>
        <begin position="22"/>
        <end position="150"/>
    </location>
</feature>
<dbReference type="PANTHER" id="PTHR37833:SF1">
    <property type="entry name" value="SIGNAL PEPTIDE PROTEIN"/>
    <property type="match status" value="1"/>
</dbReference>
<keyword evidence="3" id="KW-1185">Reference proteome</keyword>
<feature type="signal peptide" evidence="1">
    <location>
        <begin position="1"/>
        <end position="21"/>
    </location>
</feature>
<dbReference type="Gene3D" id="2.60.40.10">
    <property type="entry name" value="Immunoglobulins"/>
    <property type="match status" value="1"/>
</dbReference>
<protein>
    <submittedName>
        <fullName evidence="2">Uncharacterized protein DUF1573</fullName>
    </submittedName>
</protein>
<evidence type="ECO:0000256" key="1">
    <source>
        <dbReference type="SAM" id="SignalP"/>
    </source>
</evidence>
<dbReference type="PROSITE" id="PS51257">
    <property type="entry name" value="PROKAR_LIPOPROTEIN"/>
    <property type="match status" value="1"/>
</dbReference>
<dbReference type="OrthoDB" id="826619at2"/>
<dbReference type="InterPro" id="IPR011467">
    <property type="entry name" value="DUF1573"/>
</dbReference>
<dbReference type="InterPro" id="IPR013783">
    <property type="entry name" value="Ig-like_fold"/>
</dbReference>
<name>A0A495J6Z5_9SPHI</name>
<accession>A0A495J6Z5</accession>
<dbReference type="Proteomes" id="UP000268007">
    <property type="component" value="Unassembled WGS sequence"/>
</dbReference>
<dbReference type="RefSeq" id="WP_121200617.1">
    <property type="nucleotide sequence ID" value="NZ_RBKU01000001.1"/>
</dbReference>